<dbReference type="EMBL" id="CAJEWN010000216">
    <property type="protein sequence ID" value="CAD2173374.1"/>
    <property type="molecule type" value="Genomic_DNA"/>
</dbReference>
<dbReference type="AlphaFoldDB" id="A0A6V7VG64"/>
<evidence type="ECO:0000313" key="2">
    <source>
        <dbReference type="EMBL" id="CAD2173374.1"/>
    </source>
</evidence>
<dbReference type="Proteomes" id="UP000580250">
    <property type="component" value="Unassembled WGS sequence"/>
</dbReference>
<feature type="compositionally biased region" description="Acidic residues" evidence="1">
    <location>
        <begin position="150"/>
        <end position="161"/>
    </location>
</feature>
<gene>
    <name evidence="2" type="ORF">MENT_LOCUS24978</name>
</gene>
<reference evidence="2 3" key="1">
    <citation type="submission" date="2020-08" db="EMBL/GenBank/DDBJ databases">
        <authorList>
            <person name="Koutsovoulos G."/>
            <person name="Danchin GJ E."/>
        </authorList>
    </citation>
    <scope>NUCLEOTIDE SEQUENCE [LARGE SCALE GENOMIC DNA]</scope>
</reference>
<sequence length="573" mass="61902">MLGRLVNKFKRQTLQDGASGDASPPTQLSPPPLRDTETGCPTTRRSARLNEKADKESVDFTTNSSMSLALSQSPPTTRARRAQLEAAAAVSEQKQQFISITSRPTFGGNYQFGCASSDNNLRHLANPTTNILATRPPHRPLAHCDSGTESSDDDDEDDEELEMLDSLSNASRAALEEGIGRSPPTLTSSPPLISEIETSSWDSCGCESGIVLRDSAERDDASRNVDLLEAALGGGELVLDIDGKKQMGTTFSDETAGTTPVQSKDAFPAHFHSSSITKTSSSGTLPLPIDFSSLRQSELFGSANVLDDTPTPIGSHKTTGQGAALMEMAVAENRAKAEENTQNEPGAHQGAFRRVLRRNRRNSNSQTSISTSIAAARTVSPLGVGLGEKRRWGDPALTTEIITTTTTTCVTPQEILIHPQQQPERSETPIAARTRAASMLMATAMLGSGPNNIDSSNDRQVLTAARRTRVRILYSASQHQQQQKGGLAPPFQQMPQTIQGRRGQVAPMLGQSPPYMLANKRGRHCSKSGMSPPRPSLNFDKMRKRMLNNVSNNCNDLENLTLNEKIREKNGTD</sequence>
<organism evidence="2 3">
    <name type="scientific">Meloidogyne enterolobii</name>
    <name type="common">Root-knot nematode worm</name>
    <name type="synonym">Meloidogyne mayaguensis</name>
    <dbReference type="NCBI Taxonomy" id="390850"/>
    <lineage>
        <taxon>Eukaryota</taxon>
        <taxon>Metazoa</taxon>
        <taxon>Ecdysozoa</taxon>
        <taxon>Nematoda</taxon>
        <taxon>Chromadorea</taxon>
        <taxon>Rhabditida</taxon>
        <taxon>Tylenchina</taxon>
        <taxon>Tylenchomorpha</taxon>
        <taxon>Tylenchoidea</taxon>
        <taxon>Meloidogynidae</taxon>
        <taxon>Meloidogyninae</taxon>
        <taxon>Meloidogyne</taxon>
    </lineage>
</organism>
<feature type="compositionally biased region" description="Polar residues" evidence="1">
    <location>
        <begin position="59"/>
        <end position="76"/>
    </location>
</feature>
<proteinExistence type="predicted"/>
<name>A0A6V7VG64_MELEN</name>
<accession>A0A6V7VG64</accession>
<evidence type="ECO:0000256" key="1">
    <source>
        <dbReference type="SAM" id="MobiDB-lite"/>
    </source>
</evidence>
<feature type="compositionally biased region" description="Basic and acidic residues" evidence="1">
    <location>
        <begin position="48"/>
        <end position="58"/>
    </location>
</feature>
<dbReference type="OrthoDB" id="5817844at2759"/>
<evidence type="ECO:0000313" key="3">
    <source>
        <dbReference type="Proteomes" id="UP000580250"/>
    </source>
</evidence>
<protein>
    <submittedName>
        <fullName evidence="2">Uncharacterized protein</fullName>
    </submittedName>
</protein>
<feature type="region of interest" description="Disordered" evidence="1">
    <location>
        <begin position="11"/>
        <end position="79"/>
    </location>
</feature>
<comment type="caution">
    <text evidence="2">The sequence shown here is derived from an EMBL/GenBank/DDBJ whole genome shotgun (WGS) entry which is preliminary data.</text>
</comment>
<feature type="region of interest" description="Disordered" evidence="1">
    <location>
        <begin position="130"/>
        <end position="161"/>
    </location>
</feature>